<evidence type="ECO:0000313" key="1">
    <source>
        <dbReference type="EMBL" id="MEB3102304.1"/>
    </source>
</evidence>
<name>A0ABU5ZIH4_9BACL</name>
<dbReference type="EMBL" id="JAYJLD010000015">
    <property type="protein sequence ID" value="MEB3102304.1"/>
    <property type="molecule type" value="Genomic_DNA"/>
</dbReference>
<protein>
    <submittedName>
        <fullName evidence="1">YhcN/YlaJ family sporulation lipoprotein</fullName>
    </submittedName>
</protein>
<dbReference type="Pfam" id="PF09580">
    <property type="entry name" value="Spore_YhcN_YlaJ"/>
    <property type="match status" value="1"/>
</dbReference>
<proteinExistence type="predicted"/>
<keyword evidence="2" id="KW-1185">Reference proteome</keyword>
<reference evidence="1" key="1">
    <citation type="submission" date="2023-12" db="EMBL/GenBank/DDBJ databases">
        <title>Fervidustalea candida gen. nov., sp. nov., a novel member of the family Paenibacillaceae isolated from a geothermal area.</title>
        <authorList>
            <person name="Li W.-J."/>
            <person name="Jiao J.-Y."/>
            <person name="Chen Y."/>
        </authorList>
    </citation>
    <scope>NUCLEOTIDE SEQUENCE</scope>
    <source>
        <strain evidence="1">SYSU GA230002</strain>
    </source>
</reference>
<comment type="caution">
    <text evidence="1">The sequence shown here is derived from an EMBL/GenBank/DDBJ whole genome shotgun (WGS) entry which is preliminary data.</text>
</comment>
<dbReference type="PROSITE" id="PS51257">
    <property type="entry name" value="PROKAR_LIPOPROTEIN"/>
    <property type="match status" value="1"/>
</dbReference>
<sequence length="229" mass="26085">MTHFLRRSAKPMSTVILILVFLLVTLAFTGCNYRKQFENSEYDYGSETKEFSKEPRMYGLMMKGKRNHENHSIRFSRELSEAVNNISGISSSIVMLTDINAYVAIVLDSSASGMNGVGIKPETDNTGNSRGMYNTRTGNQYMDPNKLVNDTNSYFTVYDHEDLSTELKQKIAKLIRKNKPYVREVHISANREFINQMNVFAQDAKKGQSLDGYVDLFNQMAVHYFGVLP</sequence>
<gene>
    <name evidence="1" type="ORF">VF724_11590</name>
</gene>
<organism evidence="1 2">
    <name type="scientific">Ferviditalea candida</name>
    <dbReference type="NCBI Taxonomy" id="3108399"/>
    <lineage>
        <taxon>Bacteria</taxon>
        <taxon>Bacillati</taxon>
        <taxon>Bacillota</taxon>
        <taxon>Bacilli</taxon>
        <taxon>Bacillales</taxon>
        <taxon>Paenibacillaceae</taxon>
        <taxon>Ferviditalea</taxon>
    </lineage>
</organism>
<accession>A0ABU5ZIH4</accession>
<dbReference type="InterPro" id="IPR019076">
    <property type="entry name" value="Spore_lipoprot_YhcN/YlaJ-like"/>
</dbReference>
<dbReference type="RefSeq" id="WP_371754424.1">
    <property type="nucleotide sequence ID" value="NZ_JAYJLD010000015.1"/>
</dbReference>
<evidence type="ECO:0000313" key="2">
    <source>
        <dbReference type="Proteomes" id="UP001310386"/>
    </source>
</evidence>
<keyword evidence="1" id="KW-0449">Lipoprotein</keyword>
<dbReference type="Proteomes" id="UP001310386">
    <property type="component" value="Unassembled WGS sequence"/>
</dbReference>